<dbReference type="Pfam" id="PF01230">
    <property type="entry name" value="HIT"/>
    <property type="match status" value="1"/>
</dbReference>
<dbReference type="InterPro" id="IPR011146">
    <property type="entry name" value="HIT-like"/>
</dbReference>
<dbReference type="InterPro" id="IPR052908">
    <property type="entry name" value="AP-4-A_phosphorylase"/>
</dbReference>
<proteinExistence type="predicted"/>
<gene>
    <name evidence="2" type="ORF">MNBD_CHLOROFLEXI01-1724</name>
</gene>
<dbReference type="PANTHER" id="PTHR42997">
    <property type="entry name" value="HIT FAMILY HYDROLASE"/>
    <property type="match status" value="1"/>
</dbReference>
<dbReference type="EC" id="3.6.1.17" evidence="2"/>
<evidence type="ECO:0000313" key="2">
    <source>
        <dbReference type="EMBL" id="VAW30363.1"/>
    </source>
</evidence>
<dbReference type="SUPFAM" id="SSF54197">
    <property type="entry name" value="HIT-like"/>
    <property type="match status" value="1"/>
</dbReference>
<dbReference type="AlphaFoldDB" id="A0A3B0UQ33"/>
<organism evidence="2">
    <name type="scientific">hydrothermal vent metagenome</name>
    <dbReference type="NCBI Taxonomy" id="652676"/>
    <lineage>
        <taxon>unclassified sequences</taxon>
        <taxon>metagenomes</taxon>
        <taxon>ecological metagenomes</taxon>
    </lineage>
</organism>
<dbReference type="Gene3D" id="3.30.428.10">
    <property type="entry name" value="HIT-like"/>
    <property type="match status" value="1"/>
</dbReference>
<dbReference type="PANTHER" id="PTHR42997:SF1">
    <property type="entry name" value="AP-4-A PHOSPHORYLASE"/>
    <property type="match status" value="1"/>
</dbReference>
<dbReference type="EMBL" id="UOEU01000047">
    <property type="protein sequence ID" value="VAW30363.1"/>
    <property type="molecule type" value="Genomic_DNA"/>
</dbReference>
<dbReference type="PROSITE" id="PS51084">
    <property type="entry name" value="HIT_2"/>
    <property type="match status" value="1"/>
</dbReference>
<keyword evidence="2" id="KW-0378">Hydrolase</keyword>
<accession>A0A3B0UQ33</accession>
<dbReference type="InterPro" id="IPR036265">
    <property type="entry name" value="HIT-like_sf"/>
</dbReference>
<sequence>MHCPYCPISDPAQKVVFENDLVLFIQDERYQGALKHSGIIIPVRHKETVFDLSEAEITATFNLLLIVKKWMDDSFAPDGYNIGWNCSSVGGQTVFHAHMHVIPRFRQEPLAGKGIRTLLKSDVNKWNRLELD</sequence>
<feature type="domain" description="HIT" evidence="1">
    <location>
        <begin position="39"/>
        <end position="111"/>
    </location>
</feature>
<dbReference type="GO" id="GO:0004081">
    <property type="term" value="F:bis(5'-nucleosyl)-tetraphosphatase (asymmetrical) activity"/>
    <property type="evidence" value="ECO:0007669"/>
    <property type="project" value="UniProtKB-EC"/>
</dbReference>
<name>A0A3B0UQ33_9ZZZZ</name>
<reference evidence="2" key="1">
    <citation type="submission" date="2018-06" db="EMBL/GenBank/DDBJ databases">
        <authorList>
            <person name="Zhirakovskaya E."/>
        </authorList>
    </citation>
    <scope>NUCLEOTIDE SEQUENCE</scope>
</reference>
<evidence type="ECO:0000259" key="1">
    <source>
        <dbReference type="PROSITE" id="PS51084"/>
    </source>
</evidence>
<protein>
    <submittedName>
        <fullName evidence="2">Bis(5'-nucleosyl)-tetraphosphatase (Asymmetrical)</fullName>
        <ecNumber evidence="2">3.6.1.17</ecNumber>
    </submittedName>
</protein>